<feature type="domain" description="Nucleoside phosphorylase" evidence="3">
    <location>
        <begin position="29"/>
        <end position="199"/>
    </location>
</feature>
<proteinExistence type="inferred from homology"/>
<evidence type="ECO:0000256" key="1">
    <source>
        <dbReference type="HAMAP-Rule" id="MF_00991"/>
    </source>
</evidence>
<keyword evidence="5" id="KW-1185">Reference proteome</keyword>
<dbReference type="RefSeq" id="WP_379026523.1">
    <property type="nucleotide sequence ID" value="NZ_JBHRTA010000062.1"/>
</dbReference>
<dbReference type="SUPFAM" id="SSF53167">
    <property type="entry name" value="Purine and uridine phosphorylases"/>
    <property type="match status" value="1"/>
</dbReference>
<keyword evidence="4" id="KW-0326">Glycosidase</keyword>
<dbReference type="EMBL" id="JBHRTA010000062">
    <property type="protein sequence ID" value="MFC3200185.1"/>
    <property type="molecule type" value="Genomic_DNA"/>
</dbReference>
<reference evidence="5" key="1">
    <citation type="journal article" date="2019" name="Int. J. Syst. Evol. Microbiol.">
        <title>The Global Catalogue of Microorganisms (GCM) 10K type strain sequencing project: providing services to taxonomists for standard genome sequencing and annotation.</title>
        <authorList>
            <consortium name="The Broad Institute Genomics Platform"/>
            <consortium name="The Broad Institute Genome Sequencing Center for Infectious Disease"/>
            <person name="Wu L."/>
            <person name="Ma J."/>
        </authorList>
    </citation>
    <scope>NUCLEOTIDE SEQUENCE [LARGE SCALE GENOMIC DNA]</scope>
    <source>
        <strain evidence="5">KCTC 52416</strain>
    </source>
</reference>
<dbReference type="Proteomes" id="UP001595526">
    <property type="component" value="Unassembled WGS sequence"/>
</dbReference>
<comment type="function">
    <text evidence="1">Catalyzes the hydrolysis of futalosine (FL) to dehypoxanthine futalosine (DHFL) and hypoxanthine, a step in the biosynthesis of menaquinone (MK, vitamin K2).</text>
</comment>
<dbReference type="PANTHER" id="PTHR46832">
    <property type="entry name" value="5'-METHYLTHIOADENOSINE/S-ADENOSYLHOMOCYSTEINE NUCLEOSIDASE"/>
    <property type="match status" value="1"/>
</dbReference>
<dbReference type="InterPro" id="IPR019963">
    <property type="entry name" value="FL_hydrolase_MqnB"/>
</dbReference>
<dbReference type="EC" id="3.2.2.26" evidence="1 2"/>
<comment type="similarity">
    <text evidence="1">Belongs to the PNP/UDP phosphorylase family. Futalosine hydrolase subfamily.</text>
</comment>
<evidence type="ECO:0000259" key="3">
    <source>
        <dbReference type="Pfam" id="PF01048"/>
    </source>
</evidence>
<dbReference type="Pfam" id="PF01048">
    <property type="entry name" value="PNP_UDP_1"/>
    <property type="match status" value="1"/>
</dbReference>
<sequence length="207" mass="22645">MDILVIAATEMEILPFLRLPGQRRRGIDVLVTGVGMVATAFALGQRLATARYDLLLNVGIAGSFDRSITMGEVVNVYEDTFAELGAEDGEHFIDIETLALARGTFLGTASIDAPILERLRKCKGITVNSIHGNEATITDVVNRLNPQTESMEGAAVFYAAQYSGIPVAQVRAISNYVERRNKAGWQIPLAVKNLNRWLIDFIDAHRG</sequence>
<organism evidence="4 5">
    <name type="scientific">Parapedobacter deserti</name>
    <dbReference type="NCBI Taxonomy" id="1912957"/>
    <lineage>
        <taxon>Bacteria</taxon>
        <taxon>Pseudomonadati</taxon>
        <taxon>Bacteroidota</taxon>
        <taxon>Sphingobacteriia</taxon>
        <taxon>Sphingobacteriales</taxon>
        <taxon>Sphingobacteriaceae</taxon>
        <taxon>Parapedobacter</taxon>
    </lineage>
</organism>
<accession>A0ABV7JT35</accession>
<keyword evidence="1 4" id="KW-0378">Hydrolase</keyword>
<protein>
    <recommendedName>
        <fullName evidence="1 2">Futalosine hydrolase</fullName>
        <shortName evidence="1">FL hydrolase</shortName>
        <ecNumber evidence="1 2">3.2.2.26</ecNumber>
    </recommendedName>
    <alternativeName>
        <fullName evidence="1">Futalosine nucleosidase</fullName>
    </alternativeName>
    <alternativeName>
        <fullName evidence="1">Menaquinone biosynthetic enzyme MqnB</fullName>
    </alternativeName>
</protein>
<evidence type="ECO:0000256" key="2">
    <source>
        <dbReference type="NCBIfam" id="TIGR03664"/>
    </source>
</evidence>
<dbReference type="InterPro" id="IPR035994">
    <property type="entry name" value="Nucleoside_phosphorylase_sf"/>
</dbReference>
<dbReference type="PANTHER" id="PTHR46832:SF2">
    <property type="entry name" value="FUTALOSINE HYDROLASE"/>
    <property type="match status" value="1"/>
</dbReference>
<evidence type="ECO:0000313" key="4">
    <source>
        <dbReference type="EMBL" id="MFC3200185.1"/>
    </source>
</evidence>
<name>A0ABV7JT35_9SPHI</name>
<comment type="pathway">
    <text evidence="1">Quinol/quinone metabolism; menaquinone biosynthesis.</text>
</comment>
<dbReference type="NCBIfam" id="TIGR03664">
    <property type="entry name" value="fut_nucase"/>
    <property type="match status" value="1"/>
</dbReference>
<dbReference type="InterPro" id="IPR000845">
    <property type="entry name" value="Nucleoside_phosphorylase_d"/>
</dbReference>
<evidence type="ECO:0000313" key="5">
    <source>
        <dbReference type="Proteomes" id="UP001595526"/>
    </source>
</evidence>
<comment type="caution">
    <text evidence="4">The sequence shown here is derived from an EMBL/GenBank/DDBJ whole genome shotgun (WGS) entry which is preliminary data.</text>
</comment>
<keyword evidence="1" id="KW-0474">Menaquinone biosynthesis</keyword>
<comment type="catalytic activity">
    <reaction evidence="1">
        <text>futalosine + H2O = dehypoxanthine futalosine + hypoxanthine</text>
        <dbReference type="Rhea" id="RHEA:25904"/>
        <dbReference type="ChEBI" id="CHEBI:15377"/>
        <dbReference type="ChEBI" id="CHEBI:17368"/>
        <dbReference type="ChEBI" id="CHEBI:58863"/>
        <dbReference type="ChEBI" id="CHEBI:58864"/>
        <dbReference type="EC" id="3.2.2.26"/>
    </reaction>
</comment>
<dbReference type="Gene3D" id="3.40.50.1580">
    <property type="entry name" value="Nucleoside phosphorylase domain"/>
    <property type="match status" value="1"/>
</dbReference>
<dbReference type="GO" id="GO:0016798">
    <property type="term" value="F:hydrolase activity, acting on glycosyl bonds"/>
    <property type="evidence" value="ECO:0007669"/>
    <property type="project" value="UniProtKB-KW"/>
</dbReference>
<dbReference type="HAMAP" id="MF_00991">
    <property type="entry name" value="MqnB"/>
    <property type="match status" value="1"/>
</dbReference>
<gene>
    <name evidence="1 4" type="primary">mqnB</name>
    <name evidence="4" type="ORF">ACFOET_21365</name>
</gene>